<sequence length="102" mass="11761">MVIEINDQNFNDETRTGLVLTDFWASWCGPCKMQSPVVEEMSERFSDIKFTKLNTEHNQKVATELGIKAIPTLLIKKDGVVVDRLTGFHNKEMLSEILEQYR</sequence>
<dbReference type="PROSITE" id="PS51352">
    <property type="entry name" value="THIOREDOXIN_2"/>
    <property type="match status" value="1"/>
</dbReference>
<keyword evidence="15" id="KW-1185">Reference proteome</keyword>
<dbReference type="NCBIfam" id="TIGR01068">
    <property type="entry name" value="thioredoxin"/>
    <property type="match status" value="1"/>
</dbReference>
<evidence type="ECO:0000256" key="7">
    <source>
        <dbReference type="NCBIfam" id="TIGR01068"/>
    </source>
</evidence>
<protein>
    <recommendedName>
        <fullName evidence="2 7">Thioredoxin</fullName>
    </recommendedName>
</protein>
<dbReference type="KEGG" id="lpse:FGL85_08750"/>
<feature type="active site" description="Nucleophile" evidence="9">
    <location>
        <position position="31"/>
    </location>
</feature>
<evidence type="ECO:0000256" key="8">
    <source>
        <dbReference type="PIRNR" id="PIRNR000077"/>
    </source>
</evidence>
<dbReference type="SUPFAM" id="SSF52833">
    <property type="entry name" value="Thioredoxin-like"/>
    <property type="match status" value="1"/>
</dbReference>
<dbReference type="AlphaFoldDB" id="A0A5B8T0U5"/>
<dbReference type="GeneID" id="64344833"/>
<dbReference type="InterPro" id="IPR017937">
    <property type="entry name" value="Thioredoxin_CS"/>
</dbReference>
<feature type="disulfide bond" description="Redox-active" evidence="10">
    <location>
        <begin position="28"/>
        <end position="31"/>
    </location>
</feature>
<reference evidence="13 14" key="1">
    <citation type="submission" date="2019-06" db="EMBL/GenBank/DDBJ databases">
        <title>Genome analyses of bacteria isolated from kimchi.</title>
        <authorList>
            <person name="Lee S."/>
            <person name="Ahn S."/>
            <person name="Roh S."/>
        </authorList>
    </citation>
    <scope>NUCLEOTIDE SEQUENCE [LARGE SCALE GENOMIC DNA]</scope>
    <source>
        <strain evidence="13 14">CBA3630</strain>
    </source>
</reference>
<dbReference type="PIRSF" id="PIRSF000077">
    <property type="entry name" value="Thioredoxin"/>
    <property type="match status" value="1"/>
</dbReference>
<accession>A0A5B8T0U5</accession>
<evidence type="ECO:0000256" key="9">
    <source>
        <dbReference type="PIRSR" id="PIRSR000077-1"/>
    </source>
</evidence>
<dbReference type="Proteomes" id="UP000321296">
    <property type="component" value="Chromosome"/>
</dbReference>
<feature type="domain" description="Thioredoxin" evidence="11">
    <location>
        <begin position="1"/>
        <end position="102"/>
    </location>
</feature>
<dbReference type="EMBL" id="JARGDN010000004">
    <property type="protein sequence ID" value="MDG9733565.1"/>
    <property type="molecule type" value="Genomic_DNA"/>
</dbReference>
<dbReference type="InterPro" id="IPR036249">
    <property type="entry name" value="Thioredoxin-like_sf"/>
</dbReference>
<evidence type="ECO:0000313" key="12">
    <source>
        <dbReference type="EMBL" id="MDG9733565.1"/>
    </source>
</evidence>
<evidence type="ECO:0000313" key="13">
    <source>
        <dbReference type="EMBL" id="QEA42576.1"/>
    </source>
</evidence>
<evidence type="ECO:0000256" key="1">
    <source>
        <dbReference type="ARBA" id="ARBA00008987"/>
    </source>
</evidence>
<dbReference type="RefSeq" id="WP_010294079.1">
    <property type="nucleotide sequence ID" value="NZ_CP042383.1"/>
</dbReference>
<dbReference type="GO" id="GO:0005829">
    <property type="term" value="C:cytosol"/>
    <property type="evidence" value="ECO:0007669"/>
    <property type="project" value="TreeGrafter"/>
</dbReference>
<dbReference type="CDD" id="cd02947">
    <property type="entry name" value="TRX_family"/>
    <property type="match status" value="1"/>
</dbReference>
<evidence type="ECO:0000313" key="15">
    <source>
        <dbReference type="Proteomes" id="UP001529201"/>
    </source>
</evidence>
<dbReference type="GO" id="GO:0015035">
    <property type="term" value="F:protein-disulfide reductase activity"/>
    <property type="evidence" value="ECO:0007669"/>
    <property type="project" value="UniProtKB-UniRule"/>
</dbReference>
<evidence type="ECO:0000256" key="10">
    <source>
        <dbReference type="PIRSR" id="PIRSR000077-4"/>
    </source>
</evidence>
<proteinExistence type="inferred from homology"/>
<gene>
    <name evidence="13" type="primary">trxA</name>
    <name evidence="13" type="ORF">FGL85_08750</name>
    <name evidence="12" type="ORF">P1N92_05445</name>
</gene>
<feature type="site" description="Contributes to redox potential value" evidence="9">
    <location>
        <position position="30"/>
    </location>
</feature>
<feature type="active site" description="Nucleophile" evidence="9">
    <location>
        <position position="28"/>
    </location>
</feature>
<organism evidence="13 14">
    <name type="scientific">Leuconostoc pseudomesenteroides</name>
    <dbReference type="NCBI Taxonomy" id="33968"/>
    <lineage>
        <taxon>Bacteria</taxon>
        <taxon>Bacillati</taxon>
        <taxon>Bacillota</taxon>
        <taxon>Bacilli</taxon>
        <taxon>Lactobacillales</taxon>
        <taxon>Lactobacillaceae</taxon>
        <taxon>Leuconostoc</taxon>
    </lineage>
</organism>
<dbReference type="Proteomes" id="UP001529201">
    <property type="component" value="Unassembled WGS sequence"/>
</dbReference>
<evidence type="ECO:0000256" key="6">
    <source>
        <dbReference type="ARBA" id="ARBA00023284"/>
    </source>
</evidence>
<keyword evidence="6 10" id="KW-0676">Redox-active center</keyword>
<evidence type="ECO:0000256" key="5">
    <source>
        <dbReference type="ARBA" id="ARBA00023157"/>
    </source>
</evidence>
<comment type="similarity">
    <text evidence="1 8">Belongs to the thioredoxin family.</text>
</comment>
<dbReference type="InterPro" id="IPR005746">
    <property type="entry name" value="Thioredoxin"/>
</dbReference>
<feature type="site" description="Contributes to redox potential value" evidence="9">
    <location>
        <position position="29"/>
    </location>
</feature>
<dbReference type="Gene3D" id="3.40.30.10">
    <property type="entry name" value="Glutaredoxin"/>
    <property type="match status" value="1"/>
</dbReference>
<dbReference type="PANTHER" id="PTHR45663:SF11">
    <property type="entry name" value="GEO12009P1"/>
    <property type="match status" value="1"/>
</dbReference>
<name>A0A5B8T0U5_LEUPS</name>
<evidence type="ECO:0000256" key="3">
    <source>
        <dbReference type="ARBA" id="ARBA00022448"/>
    </source>
</evidence>
<dbReference type="Pfam" id="PF00085">
    <property type="entry name" value="Thioredoxin"/>
    <property type="match status" value="1"/>
</dbReference>
<evidence type="ECO:0000256" key="2">
    <source>
        <dbReference type="ARBA" id="ARBA00020570"/>
    </source>
</evidence>
<dbReference type="GO" id="GO:0045454">
    <property type="term" value="P:cell redox homeostasis"/>
    <property type="evidence" value="ECO:0007669"/>
    <property type="project" value="TreeGrafter"/>
</dbReference>
<keyword evidence="5 10" id="KW-1015">Disulfide bond</keyword>
<evidence type="ECO:0000313" key="14">
    <source>
        <dbReference type="Proteomes" id="UP000321296"/>
    </source>
</evidence>
<dbReference type="PRINTS" id="PR00421">
    <property type="entry name" value="THIOREDOXIN"/>
</dbReference>
<dbReference type="PROSITE" id="PS00194">
    <property type="entry name" value="THIOREDOXIN_1"/>
    <property type="match status" value="1"/>
</dbReference>
<dbReference type="EMBL" id="CP042383">
    <property type="protein sequence ID" value="QEA42576.1"/>
    <property type="molecule type" value="Genomic_DNA"/>
</dbReference>
<keyword evidence="3" id="KW-0813">Transport</keyword>
<reference evidence="12 15" key="2">
    <citation type="submission" date="2023-02" db="EMBL/GenBank/DDBJ databases">
        <title>Antimicrobial susceptibility testing and tentative epidemiological cut-off values for Lactobacillaceae family species intended for ingestion.</title>
        <authorList>
            <person name="Noehr-Meldgaard K."/>
            <person name="Struve C."/>
            <person name="Ingmer H."/>
            <person name="Koza A."/>
            <person name="Al-Nakeeb K."/>
            <person name="Agersoe Y."/>
        </authorList>
    </citation>
    <scope>NUCLEOTIDE SEQUENCE [LARGE SCALE GENOMIC DNA]</scope>
    <source>
        <strain evidence="12 15">DSM 20193</strain>
    </source>
</reference>
<dbReference type="PANTHER" id="PTHR45663">
    <property type="entry name" value="GEO12009P1"/>
    <property type="match status" value="1"/>
</dbReference>
<evidence type="ECO:0000256" key="4">
    <source>
        <dbReference type="ARBA" id="ARBA00022982"/>
    </source>
</evidence>
<dbReference type="InterPro" id="IPR013766">
    <property type="entry name" value="Thioredoxin_domain"/>
</dbReference>
<evidence type="ECO:0000259" key="11">
    <source>
        <dbReference type="PROSITE" id="PS51352"/>
    </source>
</evidence>
<keyword evidence="4" id="KW-0249">Electron transport</keyword>
<feature type="site" description="Deprotonates C-terminal active site Cys" evidence="9">
    <location>
        <position position="22"/>
    </location>
</feature>